<dbReference type="AlphaFoldDB" id="A0A2G8JN31"/>
<keyword evidence="2" id="KW-1185">Reference proteome</keyword>
<dbReference type="InterPro" id="IPR021109">
    <property type="entry name" value="Peptidase_aspartic_dom_sf"/>
</dbReference>
<accession>A0A2G8JN31</accession>
<protein>
    <submittedName>
        <fullName evidence="1">Uncharacterized protein</fullName>
    </submittedName>
</protein>
<sequence length="192" mass="20992">MQTKFLEQLCAKRDMALADVAENLAGADGRPLYSIGRGRFLVKVGKLEAMHDIWVAEIDADALLGCDFKQRFDCTIAAGKGEMTIGGLQQSTVEEKLDRCRVVLARTVVVPALSEGMATARVPGWKMQGESAVVECSKKFLERHPVMIARAIVDPNKETIPLQLMNPTSRPLTLYKGTTVGECLSVEEIGIK</sequence>
<evidence type="ECO:0000313" key="2">
    <source>
        <dbReference type="Proteomes" id="UP000230750"/>
    </source>
</evidence>
<dbReference type="OrthoDB" id="6156608at2759"/>
<gene>
    <name evidence="1" type="ORF">BSL78_26058</name>
</gene>
<comment type="caution">
    <text evidence="1">The sequence shown here is derived from an EMBL/GenBank/DDBJ whole genome shotgun (WGS) entry which is preliminary data.</text>
</comment>
<dbReference type="Proteomes" id="UP000230750">
    <property type="component" value="Unassembled WGS sequence"/>
</dbReference>
<dbReference type="Gene3D" id="2.40.70.10">
    <property type="entry name" value="Acid Proteases"/>
    <property type="match status" value="1"/>
</dbReference>
<organism evidence="1 2">
    <name type="scientific">Stichopus japonicus</name>
    <name type="common">Sea cucumber</name>
    <dbReference type="NCBI Taxonomy" id="307972"/>
    <lineage>
        <taxon>Eukaryota</taxon>
        <taxon>Metazoa</taxon>
        <taxon>Echinodermata</taxon>
        <taxon>Eleutherozoa</taxon>
        <taxon>Echinozoa</taxon>
        <taxon>Holothuroidea</taxon>
        <taxon>Aspidochirotacea</taxon>
        <taxon>Aspidochirotida</taxon>
        <taxon>Stichopodidae</taxon>
        <taxon>Apostichopus</taxon>
    </lineage>
</organism>
<evidence type="ECO:0000313" key="1">
    <source>
        <dbReference type="EMBL" id="PIK37105.1"/>
    </source>
</evidence>
<dbReference type="EMBL" id="MRZV01001557">
    <property type="protein sequence ID" value="PIK37105.1"/>
    <property type="molecule type" value="Genomic_DNA"/>
</dbReference>
<proteinExistence type="predicted"/>
<reference evidence="1 2" key="1">
    <citation type="journal article" date="2017" name="PLoS Biol.">
        <title>The sea cucumber genome provides insights into morphological evolution and visceral regeneration.</title>
        <authorList>
            <person name="Zhang X."/>
            <person name="Sun L."/>
            <person name="Yuan J."/>
            <person name="Sun Y."/>
            <person name="Gao Y."/>
            <person name="Zhang L."/>
            <person name="Li S."/>
            <person name="Dai H."/>
            <person name="Hamel J.F."/>
            <person name="Liu C."/>
            <person name="Yu Y."/>
            <person name="Liu S."/>
            <person name="Lin W."/>
            <person name="Guo K."/>
            <person name="Jin S."/>
            <person name="Xu P."/>
            <person name="Storey K.B."/>
            <person name="Huan P."/>
            <person name="Zhang T."/>
            <person name="Zhou Y."/>
            <person name="Zhang J."/>
            <person name="Lin C."/>
            <person name="Li X."/>
            <person name="Xing L."/>
            <person name="Huo D."/>
            <person name="Sun M."/>
            <person name="Wang L."/>
            <person name="Mercier A."/>
            <person name="Li F."/>
            <person name="Yang H."/>
            <person name="Xiang J."/>
        </authorList>
    </citation>
    <scope>NUCLEOTIDE SEQUENCE [LARGE SCALE GENOMIC DNA]</scope>
    <source>
        <strain evidence="1">Shaxun</strain>
        <tissue evidence="1">Muscle</tissue>
    </source>
</reference>
<name>A0A2G8JN31_STIJA</name>